<dbReference type="Gene3D" id="1.20.1540.10">
    <property type="entry name" value="Rhomboid-like"/>
    <property type="match status" value="1"/>
</dbReference>
<dbReference type="AlphaFoldDB" id="A0A0C1PN02"/>
<keyword evidence="4" id="KW-0378">Hydrolase</keyword>
<evidence type="ECO:0000256" key="3">
    <source>
        <dbReference type="ARBA" id="ARBA00022692"/>
    </source>
</evidence>
<dbReference type="Pfam" id="PF01694">
    <property type="entry name" value="Rhomboid"/>
    <property type="match status" value="1"/>
</dbReference>
<dbReference type="GO" id="GO:0004252">
    <property type="term" value="F:serine-type endopeptidase activity"/>
    <property type="evidence" value="ECO:0007669"/>
    <property type="project" value="InterPro"/>
</dbReference>
<feature type="transmembrane region" description="Helical" evidence="7">
    <location>
        <begin position="65"/>
        <end position="85"/>
    </location>
</feature>
<evidence type="ECO:0000259" key="8">
    <source>
        <dbReference type="Pfam" id="PF01694"/>
    </source>
</evidence>
<dbReference type="GeneID" id="74913224"/>
<accession>A0A0C1PN02</accession>
<feature type="domain" description="Peptidase S54 rhomboid" evidence="8">
    <location>
        <begin position="56"/>
        <end position="191"/>
    </location>
</feature>
<dbReference type="PANTHER" id="PTHR43731">
    <property type="entry name" value="RHOMBOID PROTEASE"/>
    <property type="match status" value="1"/>
</dbReference>
<reference evidence="9 10" key="1">
    <citation type="submission" date="2014-06" db="EMBL/GenBank/DDBJ databases">
        <title>Functional and comparative genomic analyses of the Drosophila gut microbiota identify candidate symbiosis factors.</title>
        <authorList>
            <person name="Newell P.D."/>
            <person name="Chaston J.M."/>
            <person name="Douglas A.E."/>
        </authorList>
    </citation>
    <scope>NUCLEOTIDE SEQUENCE [LARGE SCALE GENOMIC DNA]</scope>
    <source>
        <strain evidence="9 10">DmCS_002</strain>
    </source>
</reference>
<sequence length="224" mass="25293">MIRQKIRRINNYPWVTYLLLFVMIVIYLLMTVSGGSENVFNLLKFGAQSNQLVRDGQWWRLITPIFVHIGFQHILINGITLYYLGKLIEPIVGHLRYFIIFMVSGVCGNLMSFALGNGISAGSSTAIFGLFGAFLMIAFQYRGNDFVRSTAKTFVLFVVINLVFDIFTPGIDIYGHIGGFIGGYLVSFVVGLRQNINLNKIMRLFYATALIIGIIIMYYLGSVR</sequence>
<dbReference type="InterPro" id="IPR050925">
    <property type="entry name" value="Rhomboid_protease_S54"/>
</dbReference>
<proteinExistence type="inferred from homology"/>
<evidence type="ECO:0000256" key="2">
    <source>
        <dbReference type="ARBA" id="ARBA00009045"/>
    </source>
</evidence>
<feature type="transmembrane region" description="Helical" evidence="7">
    <location>
        <begin position="121"/>
        <end position="139"/>
    </location>
</feature>
<comment type="caution">
    <text evidence="9">The sequence shown here is derived from an EMBL/GenBank/DDBJ whole genome shotgun (WGS) entry which is preliminary data.</text>
</comment>
<evidence type="ECO:0000256" key="6">
    <source>
        <dbReference type="ARBA" id="ARBA00023136"/>
    </source>
</evidence>
<name>A0A0C1PN02_9LACO</name>
<keyword evidence="6 7" id="KW-0472">Membrane</keyword>
<feature type="transmembrane region" description="Helical" evidence="7">
    <location>
        <begin position="151"/>
        <end position="167"/>
    </location>
</feature>
<evidence type="ECO:0000313" key="10">
    <source>
        <dbReference type="Proteomes" id="UP000031397"/>
    </source>
</evidence>
<keyword evidence="5 7" id="KW-1133">Transmembrane helix</keyword>
<evidence type="ECO:0000256" key="1">
    <source>
        <dbReference type="ARBA" id="ARBA00004141"/>
    </source>
</evidence>
<dbReference type="RefSeq" id="WP_082019954.1">
    <property type="nucleotide sequence ID" value="NZ_JOJZ01000010.1"/>
</dbReference>
<evidence type="ECO:0000313" key="9">
    <source>
        <dbReference type="EMBL" id="KID42132.1"/>
    </source>
</evidence>
<dbReference type="EMBL" id="JOJZ01000010">
    <property type="protein sequence ID" value="KID42132.1"/>
    <property type="molecule type" value="Genomic_DNA"/>
</dbReference>
<organism evidence="9 10">
    <name type="scientific">Fructilactobacillus fructivorans</name>
    <dbReference type="NCBI Taxonomy" id="1614"/>
    <lineage>
        <taxon>Bacteria</taxon>
        <taxon>Bacillati</taxon>
        <taxon>Bacillota</taxon>
        <taxon>Bacilli</taxon>
        <taxon>Lactobacillales</taxon>
        <taxon>Lactobacillaceae</taxon>
        <taxon>Fructilactobacillus</taxon>
    </lineage>
</organism>
<dbReference type="SUPFAM" id="SSF144091">
    <property type="entry name" value="Rhomboid-like"/>
    <property type="match status" value="1"/>
</dbReference>
<dbReference type="PANTHER" id="PTHR43731:SF14">
    <property type="entry name" value="PRESENILIN-ASSOCIATED RHOMBOID-LIKE PROTEIN, MITOCHONDRIAL"/>
    <property type="match status" value="1"/>
</dbReference>
<feature type="transmembrane region" description="Helical" evidence="7">
    <location>
        <begin position="97"/>
        <end position="115"/>
    </location>
</feature>
<evidence type="ECO:0000256" key="4">
    <source>
        <dbReference type="ARBA" id="ARBA00022801"/>
    </source>
</evidence>
<keyword evidence="10" id="KW-1185">Reference proteome</keyword>
<comment type="similarity">
    <text evidence="2">Belongs to the peptidase S54 family.</text>
</comment>
<evidence type="ECO:0000256" key="5">
    <source>
        <dbReference type="ARBA" id="ARBA00022989"/>
    </source>
</evidence>
<dbReference type="OrthoDB" id="9813074at2"/>
<dbReference type="InterPro" id="IPR022764">
    <property type="entry name" value="Peptidase_S54_rhomboid_dom"/>
</dbReference>
<dbReference type="InterPro" id="IPR035952">
    <property type="entry name" value="Rhomboid-like_sf"/>
</dbReference>
<keyword evidence="3 7" id="KW-0812">Transmembrane</keyword>
<dbReference type="PATRIC" id="fig|1614.7.peg.525"/>
<dbReference type="Proteomes" id="UP000031397">
    <property type="component" value="Unassembled WGS sequence"/>
</dbReference>
<evidence type="ECO:0000256" key="7">
    <source>
        <dbReference type="SAM" id="Phobius"/>
    </source>
</evidence>
<dbReference type="GO" id="GO:0016020">
    <property type="term" value="C:membrane"/>
    <property type="evidence" value="ECO:0007669"/>
    <property type="project" value="UniProtKB-SubCell"/>
</dbReference>
<feature type="transmembrane region" description="Helical" evidence="7">
    <location>
        <begin position="12"/>
        <end position="30"/>
    </location>
</feature>
<comment type="subcellular location">
    <subcellularLocation>
        <location evidence="1">Membrane</location>
        <topology evidence="1">Multi-pass membrane protein</topology>
    </subcellularLocation>
</comment>
<protein>
    <submittedName>
        <fullName evidence="9">GlpG protein (Membrane protein of glp regulon)</fullName>
    </submittedName>
</protein>
<feature type="transmembrane region" description="Helical" evidence="7">
    <location>
        <begin position="204"/>
        <end position="221"/>
    </location>
</feature>
<gene>
    <name evidence="9" type="ORF">LfDm3_0537</name>
</gene>
<feature type="transmembrane region" description="Helical" evidence="7">
    <location>
        <begin position="173"/>
        <end position="192"/>
    </location>
</feature>